<protein>
    <recommendedName>
        <fullName evidence="2">Lipid II isoglutaminyl synthase (glutamine-hydrolyzing) subunit MurT</fullName>
        <ecNumber evidence="2">6.3.5.13</ecNumber>
    </recommendedName>
</protein>
<evidence type="ECO:0000313" key="5">
    <source>
        <dbReference type="EMBL" id="AGY82102.1"/>
    </source>
</evidence>
<evidence type="ECO:0000256" key="1">
    <source>
        <dbReference type="ARBA" id="ARBA00004752"/>
    </source>
</evidence>
<dbReference type="Proteomes" id="UP000017469">
    <property type="component" value="Chromosome"/>
</dbReference>
<feature type="active site" evidence="2">
    <location>
        <position position="363"/>
    </location>
</feature>
<dbReference type="InterPro" id="IPR043703">
    <property type="entry name" value="Lipid_II_synth_MurT"/>
</dbReference>
<dbReference type="InterPro" id="IPR013221">
    <property type="entry name" value="Mur_ligase_cen"/>
</dbReference>
<dbReference type="AlphaFoldDB" id="U5SE49"/>
<dbReference type="HOGENOM" id="CLU_041534_0_0_9"/>
<gene>
    <name evidence="2" type="primary">murT</name>
    <name evidence="5" type="ORF">Q783_07830</name>
</gene>
<comment type="subunit">
    <text evidence="2">Forms a heterodimer with GatD.</text>
</comment>
<dbReference type="InterPro" id="IPR013564">
    <property type="entry name" value="MurT_C"/>
</dbReference>
<dbReference type="SUPFAM" id="SSF53623">
    <property type="entry name" value="MurD-like peptide ligases, catalytic domain"/>
    <property type="match status" value="1"/>
</dbReference>
<keyword evidence="2" id="KW-0436">Ligase</keyword>
<keyword evidence="2" id="KW-0961">Cell wall biogenesis/degradation</keyword>
<dbReference type="PANTHER" id="PTHR23135:SF7">
    <property type="entry name" value="LIPID II ISOGLUTAMINYL SYNTHASE (GLUTAMINE-HYDROLYZING) SUBUNIT MURT"/>
    <property type="match status" value="1"/>
</dbReference>
<keyword evidence="2" id="KW-0479">Metal-binding</keyword>
<evidence type="ECO:0000256" key="2">
    <source>
        <dbReference type="HAMAP-Rule" id="MF_02214"/>
    </source>
</evidence>
<comment type="catalytic activity">
    <reaction evidence="2">
        <text>beta-D-GlcNAc-(1-&gt;4)-Mur2Ac(oyl-L-Ala-gamma-D-Glu-L-Lys-D-Ala-D-Ala)-di-trans,octa-cis-undecaprenyl diphosphate + L-glutamine + ATP + H2O = beta-D-GlcNAc-(1-&gt;4)-Mur2Ac(oyl-L-Ala-D-isoglutaminyl-L-Lys-D-Ala-D-Ala)-di-trans,octa-cis-undecaprenyl diphosphate + L-glutamate + ADP + phosphate + H(+)</text>
        <dbReference type="Rhea" id="RHEA:57928"/>
        <dbReference type="ChEBI" id="CHEBI:15377"/>
        <dbReference type="ChEBI" id="CHEBI:15378"/>
        <dbReference type="ChEBI" id="CHEBI:29985"/>
        <dbReference type="ChEBI" id="CHEBI:30616"/>
        <dbReference type="ChEBI" id="CHEBI:43474"/>
        <dbReference type="ChEBI" id="CHEBI:58359"/>
        <dbReference type="ChEBI" id="CHEBI:60033"/>
        <dbReference type="ChEBI" id="CHEBI:62233"/>
        <dbReference type="ChEBI" id="CHEBI:456216"/>
        <dbReference type="EC" id="6.3.5.13"/>
    </reaction>
</comment>
<dbReference type="GO" id="GO:0140282">
    <property type="term" value="F:carbon-nitrogen ligase activity on lipid II"/>
    <property type="evidence" value="ECO:0007669"/>
    <property type="project" value="UniProtKB-UniRule"/>
</dbReference>
<comment type="function">
    <text evidence="2">The lipid II isoglutaminyl synthase complex catalyzes the formation of alpha-D-isoglutamine in the cell wall lipid II stem peptide. The MurT subunit catalyzes the ATP-dependent amidation of D-glutamate residue of lipid II, converting it to an isoglutamine residue.</text>
</comment>
<sequence>MEETQLSIRSAFAIAVGKTTKWGLHTFFKGGSSYPGQLTQKLDPTVLGTLSRNYDVVIVTGTNGKTLTTALTYQVLKQKYPEIITNPTGANMLQGIISTFLEHHSYTNNNKKKAAVLEVDEASLIHVTKYIKPKAIVFTNVFRDQMDRYGEIYTTYQMMLNGAALAPDALIVSNGDAPIFNSKETVNKRVYFGFDHLPDGELKAHYNTDGVLCPHCNNILHYKFLTYSNLGKYYCPNCDFKRPDLTYRLTDLTHMDHESSRFEIEGEDFEIKIGGQYNIYNALAAYSVGRILDVSTDQIRAGFAASKRVFGRQEVIQIDDKEITINLVKNPVGLNQVLDMIKLTPEPFSLVSILNANYADGTDVSWIWDANYEIVTEMDIKQVTVGGERVEDITARLEVAGIPEEELQVIPTIPEIIKNFKNAPTKKIYVLATYTAVLQLRKELANQGYIEGGM</sequence>
<reference evidence="5 6" key="1">
    <citation type="journal article" date="2013" name="Genome Announc.">
        <title>Complete Genome Sequence of Carnobacterium gilichinskyi Strain WN1359T (DSM 27470T).</title>
        <authorList>
            <person name="Leonard M.T."/>
            <person name="Panayotova N."/>
            <person name="Farmerie W.G."/>
            <person name="Triplett E.W."/>
            <person name="Nicholson W.L."/>
        </authorList>
    </citation>
    <scope>NUCLEOTIDE SEQUENCE [LARGE SCALE GENOMIC DNA]</scope>
    <source>
        <strain evidence="5 6">WN1359</strain>
    </source>
</reference>
<dbReference type="STRING" id="1266845.Q783_07830"/>
<comment type="similarity">
    <text evidence="2">Belongs to the MurCDEF family. MurT subfamily.</text>
</comment>
<accession>U5SE49</accession>
<dbReference type="PANTHER" id="PTHR23135">
    <property type="entry name" value="MUR LIGASE FAMILY MEMBER"/>
    <property type="match status" value="1"/>
</dbReference>
<keyword evidence="2" id="KW-0133">Cell shape</keyword>
<dbReference type="GO" id="GO:0071555">
    <property type="term" value="P:cell wall organization"/>
    <property type="evidence" value="ECO:0007669"/>
    <property type="project" value="UniProtKB-KW"/>
</dbReference>
<dbReference type="Gene3D" id="3.40.1190.10">
    <property type="entry name" value="Mur-like, catalytic domain"/>
    <property type="match status" value="1"/>
</dbReference>
<dbReference type="PATRIC" id="fig|1266845.5.peg.1458"/>
<dbReference type="GO" id="GO:0008270">
    <property type="term" value="F:zinc ion binding"/>
    <property type="evidence" value="ECO:0007669"/>
    <property type="project" value="UniProtKB-UniRule"/>
</dbReference>
<dbReference type="EC" id="6.3.5.13" evidence="2"/>
<comment type="catalytic activity">
    <reaction evidence="2">
        <text>beta-D-GlcNAc-(1-&gt;4)-Mur2Ac(oyl-L-Ala-gamma-D-Glu-L-Lys-D-Ala-D-Ala)-di-trans,octa-cis-undecaprenyl diphosphate + ATP = beta-D-GlcNAc-(1-&gt;4)-Mur2Ac(oyl-L-Ala-gamma-D-O-P-Glu-L-Lys-D-Ala-D-Ala)-di-trans,octa-cis-undecaprenyl diphosphate + ADP</text>
        <dbReference type="Rhea" id="RHEA:59488"/>
        <dbReference type="ChEBI" id="CHEBI:30616"/>
        <dbReference type="ChEBI" id="CHEBI:60033"/>
        <dbReference type="ChEBI" id="CHEBI:143132"/>
        <dbReference type="ChEBI" id="CHEBI:456216"/>
    </reaction>
</comment>
<dbReference type="Pfam" id="PF08245">
    <property type="entry name" value="Mur_ligase_M"/>
    <property type="match status" value="1"/>
</dbReference>
<dbReference type="HAMAP" id="MF_02214">
    <property type="entry name" value="Lipid_II_synth_MurT"/>
    <property type="match status" value="1"/>
</dbReference>
<dbReference type="EMBL" id="CP006812">
    <property type="protein sequence ID" value="AGY82102.1"/>
    <property type="molecule type" value="Genomic_DNA"/>
</dbReference>
<feature type="domain" description="Lipid II isoglutaminyl synthase (glutamine-hydrolyzing) subunit MurT C-terminal" evidence="4">
    <location>
        <begin position="327"/>
        <end position="436"/>
    </location>
</feature>
<dbReference type="InterPro" id="IPR036565">
    <property type="entry name" value="Mur-like_cat_sf"/>
</dbReference>
<proteinExistence type="inferred from homology"/>
<name>U5SE49_9LACT</name>
<dbReference type="GO" id="GO:0008360">
    <property type="term" value="P:regulation of cell shape"/>
    <property type="evidence" value="ECO:0007669"/>
    <property type="project" value="UniProtKB-KW"/>
</dbReference>
<evidence type="ECO:0000259" key="4">
    <source>
        <dbReference type="Pfam" id="PF08353"/>
    </source>
</evidence>
<dbReference type="GO" id="GO:0005524">
    <property type="term" value="F:ATP binding"/>
    <property type="evidence" value="ECO:0007669"/>
    <property type="project" value="UniProtKB-UniRule"/>
</dbReference>
<comment type="catalytic activity">
    <reaction evidence="2">
        <text>beta-D-GlcNAc-(1-&gt;4)-Mur2Ac(oyl-L-Ala-gamma-D-O-P-Glu-L-Lys-D-Ala-D-Ala)-di-trans,octa-cis-undecaprenyl diphosphate + NH4(+) = beta-D-GlcNAc-(1-&gt;4)-Mur2Ac(oyl-L-Ala-D-isoglutaminyl-L-Lys-D-Ala-D-Ala)-di-trans,octa-cis-undecaprenyl diphosphate + phosphate + H(+)</text>
        <dbReference type="Rhea" id="RHEA:57932"/>
        <dbReference type="ChEBI" id="CHEBI:15378"/>
        <dbReference type="ChEBI" id="CHEBI:28938"/>
        <dbReference type="ChEBI" id="CHEBI:43474"/>
        <dbReference type="ChEBI" id="CHEBI:62233"/>
        <dbReference type="ChEBI" id="CHEBI:143132"/>
    </reaction>
</comment>
<dbReference type="GO" id="GO:0009252">
    <property type="term" value="P:peptidoglycan biosynthetic process"/>
    <property type="evidence" value="ECO:0007669"/>
    <property type="project" value="UniProtKB-UniRule"/>
</dbReference>
<feature type="binding site" evidence="2">
    <location>
        <position position="235"/>
    </location>
    <ligand>
        <name>Zn(2+)</name>
        <dbReference type="ChEBI" id="CHEBI:29105"/>
    </ligand>
</feature>
<dbReference type="KEGG" id="caw:Q783_07830"/>
<comment type="pathway">
    <text evidence="1 2">Cell wall biogenesis; peptidoglycan biosynthesis.</text>
</comment>
<dbReference type="UniPathway" id="UPA00219"/>
<dbReference type="eggNOG" id="COG0770">
    <property type="taxonomic scope" value="Bacteria"/>
</dbReference>
<feature type="domain" description="Mur ligase central" evidence="3">
    <location>
        <begin position="59"/>
        <end position="196"/>
    </location>
</feature>
<evidence type="ECO:0000259" key="3">
    <source>
        <dbReference type="Pfam" id="PF08245"/>
    </source>
</evidence>
<feature type="binding site" evidence="2">
    <location>
        <position position="238"/>
    </location>
    <ligand>
        <name>Zn(2+)</name>
        <dbReference type="ChEBI" id="CHEBI:29105"/>
    </ligand>
</feature>
<keyword evidence="2" id="KW-0547">Nucleotide-binding</keyword>
<keyword evidence="2" id="KW-0067">ATP-binding</keyword>
<keyword evidence="2" id="KW-0573">Peptidoglycan synthesis</keyword>
<feature type="binding site" evidence="2">
    <location>
        <position position="213"/>
    </location>
    <ligand>
        <name>Zn(2+)</name>
        <dbReference type="ChEBI" id="CHEBI:29105"/>
    </ligand>
</feature>
<organism evidence="5 6">
    <name type="scientific">Carnobacterium inhibens subsp. gilichinskyi</name>
    <dbReference type="NCBI Taxonomy" id="1266845"/>
    <lineage>
        <taxon>Bacteria</taxon>
        <taxon>Bacillati</taxon>
        <taxon>Bacillota</taxon>
        <taxon>Bacilli</taxon>
        <taxon>Lactobacillales</taxon>
        <taxon>Carnobacteriaceae</taxon>
        <taxon>Carnobacterium</taxon>
    </lineage>
</organism>
<feature type="binding site" evidence="2">
    <location>
        <position position="216"/>
    </location>
    <ligand>
        <name>Zn(2+)</name>
        <dbReference type="ChEBI" id="CHEBI:29105"/>
    </ligand>
</feature>
<evidence type="ECO:0000313" key="6">
    <source>
        <dbReference type="Proteomes" id="UP000017469"/>
    </source>
</evidence>
<dbReference type="Pfam" id="PF08353">
    <property type="entry name" value="MurT_C"/>
    <property type="match status" value="1"/>
</dbReference>
<keyword evidence="2" id="KW-0862">Zinc</keyword>
<dbReference type="GO" id="GO:0016881">
    <property type="term" value="F:acid-amino acid ligase activity"/>
    <property type="evidence" value="ECO:0007669"/>
    <property type="project" value="InterPro"/>
</dbReference>